<dbReference type="FunFam" id="3.40.50.300:FF:000011">
    <property type="entry name" value="Putative ABC transporter ATP-binding component"/>
    <property type="match status" value="1"/>
</dbReference>
<keyword evidence="4 11" id="KW-0227">DNA damage</keyword>
<evidence type="ECO:0000256" key="2">
    <source>
        <dbReference type="ARBA" id="ARBA00022737"/>
    </source>
</evidence>
<evidence type="ECO:0000256" key="9">
    <source>
        <dbReference type="ARBA" id="ARBA00049360"/>
    </source>
</evidence>
<evidence type="ECO:0000256" key="11">
    <source>
        <dbReference type="HAMAP-Rule" id="MF_00848"/>
    </source>
</evidence>
<reference evidence="14 15" key="1">
    <citation type="journal article" date="2011" name="J. Bacteriol.">
        <title>Complete genome sequence and updated annotation of Desulfovibrio alaskensis G20.</title>
        <authorList>
            <person name="Hauser L.J."/>
            <person name="Land M.L."/>
            <person name="Brown S.D."/>
            <person name="Larimer F."/>
            <person name="Keller K.L."/>
            <person name="Rapp-Giles B.J."/>
            <person name="Price M.N."/>
            <person name="Lin M."/>
            <person name="Bruce D.C."/>
            <person name="Detter J.C."/>
            <person name="Tapia R."/>
            <person name="Han C.S."/>
            <person name="Goodwin L.A."/>
            <person name="Cheng J.F."/>
            <person name="Pitluck S."/>
            <person name="Copeland A."/>
            <person name="Lucas S."/>
            <person name="Nolan M."/>
            <person name="Lapidus A.L."/>
            <person name="Palumbo A.V."/>
            <person name="Wall J.D."/>
        </authorList>
    </citation>
    <scope>NUCLEOTIDE SEQUENCE [LARGE SCALE GENOMIC DNA]</scope>
    <source>
        <strain evidence="15">ATCC BAA 1058 / DSM 17464 / G20</strain>
    </source>
</reference>
<keyword evidence="15" id="KW-1185">Reference proteome</keyword>
<dbReference type="InterPro" id="IPR003593">
    <property type="entry name" value="AAA+_ATPase"/>
</dbReference>
<comment type="function">
    <text evidence="11">Probably plays a role in ribosome assembly or function. May be involved in resolution of branched DNA intermediates that result from template switching in postreplication gaps. Binds DNA and has ATPase activity.</text>
</comment>
<dbReference type="GO" id="GO:0005737">
    <property type="term" value="C:cytoplasm"/>
    <property type="evidence" value="ECO:0007669"/>
    <property type="project" value="UniProtKB-SubCell"/>
</dbReference>
<accession>Q30YH2</accession>
<dbReference type="PANTHER" id="PTHR42855:SF1">
    <property type="entry name" value="ABC TRANSPORTER DOMAIN-CONTAINING PROTEIN"/>
    <property type="match status" value="1"/>
</dbReference>
<organism evidence="14 15">
    <name type="scientific">Oleidesulfovibrio alaskensis (strain ATCC BAA-1058 / DSM 17464 / G20)</name>
    <name type="common">Desulfovibrio alaskensis</name>
    <dbReference type="NCBI Taxonomy" id="207559"/>
    <lineage>
        <taxon>Bacteria</taxon>
        <taxon>Pseudomonadati</taxon>
        <taxon>Thermodesulfobacteriota</taxon>
        <taxon>Desulfovibrionia</taxon>
        <taxon>Desulfovibrionales</taxon>
        <taxon>Desulfovibrionaceae</taxon>
        <taxon>Oleidesulfovibrio</taxon>
    </lineage>
</organism>
<dbReference type="FunFam" id="3.40.50.300:FF:000309">
    <property type="entry name" value="ABC transporter ATP-binding protein"/>
    <property type="match status" value="1"/>
</dbReference>
<dbReference type="STRING" id="207559.Dde_2477"/>
<keyword evidence="5 11" id="KW-0378">Hydrolase</keyword>
<dbReference type="Gene3D" id="3.40.50.300">
    <property type="entry name" value="P-loop containing nucleotide triphosphate hydrolases"/>
    <property type="match status" value="2"/>
</dbReference>
<dbReference type="Gene3D" id="1.10.287.380">
    <property type="entry name" value="Valyl-tRNA synthetase, C-terminal domain"/>
    <property type="match status" value="1"/>
</dbReference>
<dbReference type="SMART" id="SM00382">
    <property type="entry name" value="AAA"/>
    <property type="match status" value="2"/>
</dbReference>
<evidence type="ECO:0000256" key="7">
    <source>
        <dbReference type="ARBA" id="ARBA00023125"/>
    </source>
</evidence>
<comment type="subcellular location">
    <subcellularLocation>
        <location evidence="11">Cytoplasm</location>
    </subcellularLocation>
    <text evidence="11">Associates with ribosomes.</text>
</comment>
<evidence type="ECO:0000256" key="1">
    <source>
        <dbReference type="ARBA" id="ARBA00022490"/>
    </source>
</evidence>
<feature type="region of interest" description="Disordered" evidence="12">
    <location>
        <begin position="534"/>
        <end position="559"/>
    </location>
</feature>
<feature type="domain" description="ABC transporter" evidence="13">
    <location>
        <begin position="317"/>
        <end position="539"/>
    </location>
</feature>
<feature type="compositionally biased region" description="Basic and acidic residues" evidence="12">
    <location>
        <begin position="537"/>
        <end position="557"/>
    </location>
</feature>
<comment type="caution">
    <text evidence="11">Lacks conserved residue(s) required for the propagation of feature annotation.</text>
</comment>
<dbReference type="EC" id="3.6.1.-" evidence="11"/>
<keyword evidence="11" id="KW-0175">Coiled coil</keyword>
<evidence type="ECO:0000256" key="12">
    <source>
        <dbReference type="SAM" id="MobiDB-lite"/>
    </source>
</evidence>
<keyword evidence="3 11" id="KW-0547">Nucleotide-binding</keyword>
<evidence type="ECO:0000259" key="13">
    <source>
        <dbReference type="PROSITE" id="PS50893"/>
    </source>
</evidence>
<dbReference type="PANTHER" id="PTHR42855">
    <property type="entry name" value="ABC TRANSPORTER ATP-BINDING SUBUNIT"/>
    <property type="match status" value="1"/>
</dbReference>
<dbReference type="GO" id="GO:0043022">
    <property type="term" value="F:ribosome binding"/>
    <property type="evidence" value="ECO:0007669"/>
    <property type="project" value="UniProtKB-UniRule"/>
</dbReference>
<feature type="coiled-coil region" evidence="11">
    <location>
        <begin position="567"/>
        <end position="594"/>
    </location>
</feature>
<evidence type="ECO:0000256" key="10">
    <source>
        <dbReference type="ARBA" id="ARBA00061478"/>
    </source>
</evidence>
<dbReference type="eggNOG" id="COG0488">
    <property type="taxonomic scope" value="Bacteria"/>
</dbReference>
<dbReference type="SUPFAM" id="SSF52540">
    <property type="entry name" value="P-loop containing nucleoside triphosphate hydrolases"/>
    <property type="match status" value="2"/>
</dbReference>
<feature type="binding site" evidence="11">
    <location>
        <begin position="354"/>
        <end position="361"/>
    </location>
    <ligand>
        <name>ATP</name>
        <dbReference type="ChEBI" id="CHEBI:30616"/>
        <label>2</label>
    </ligand>
</feature>
<proteinExistence type="inferred from homology"/>
<keyword evidence="2 11" id="KW-0677">Repeat</keyword>
<dbReference type="PROSITE" id="PS00211">
    <property type="entry name" value="ABC_TRANSPORTER_1"/>
    <property type="match status" value="2"/>
</dbReference>
<dbReference type="HAMAP" id="MF_00848">
    <property type="entry name" value="Uup"/>
    <property type="match status" value="1"/>
</dbReference>
<evidence type="ECO:0000313" key="14">
    <source>
        <dbReference type="EMBL" id="ABB39274.1"/>
    </source>
</evidence>
<dbReference type="Pfam" id="PF12848">
    <property type="entry name" value="ABC_tran_Xtn"/>
    <property type="match status" value="1"/>
</dbReference>
<dbReference type="Pfam" id="PF00005">
    <property type="entry name" value="ABC_tran"/>
    <property type="match status" value="2"/>
</dbReference>
<dbReference type="CDD" id="cd03221">
    <property type="entry name" value="ABCF_EF-3"/>
    <property type="match status" value="2"/>
</dbReference>
<gene>
    <name evidence="11" type="primary">uup</name>
    <name evidence="14" type="ordered locus">Dde_2477</name>
</gene>
<dbReference type="AlphaFoldDB" id="Q30YH2"/>
<sequence>MALISVRDVSLNLYGPQLLDQVTVQIEQGERVCLMGRNGQGKSTFLKLLAGVMQPDSGQIVRGQGVRTAFLAQDVPQDITGDVYSVVCGGLGEEGRALAAFHGAMRQTGTADDDGMVSAAQAAVDAASGWERHGDIMSALNHLQLDPYADFSCLSGGMKRRAMLARALVSDPDLLLLDEPTNHLDISSIAWLEDFLLRRARALVFVTHDRAFLRRVAKRIIELDRGRMADWSCDYDTFLERKQAQLEIEEKEWANFDKKLAQEEVWIRQGIKARRTRNMGRVRALQAMRDERRKRRERQGTVTMQMQEAERSGKLVIEADGISYTWPDAPAGTAPVIRDASVLVTRGDKVGIIGPNGAGKTTLLRLLLGDLKPDCGSIRHGTRLEIAYFDQLRNVLDDEASVRESVAGGNDTLEINGVRKHVVGYLKEFLFEPERTMLPVKVLSGGERNRLLLARLFARPSNLLVMDEPTNDLDMETLELLEELLGEYSGTVLIVSHDRAFLNNVVTSTLAFEGGGCVNEYVGGYDDWLRQRPQPVQEEKPAASRQSRTERQQEKPRKLTFNEQRELKQLEEELQELPLRMEALEKEQAAAEAELSDPALYTGNPERFAVLSARLPAIEEELMELLTRWEETEQRAADLRGMPGQ</sequence>
<dbReference type="InterPro" id="IPR017871">
    <property type="entry name" value="ABC_transporter-like_CS"/>
</dbReference>
<dbReference type="GO" id="GO:0006281">
    <property type="term" value="P:DNA repair"/>
    <property type="evidence" value="ECO:0007669"/>
    <property type="project" value="UniProtKB-KW"/>
</dbReference>
<dbReference type="InterPro" id="IPR043686">
    <property type="entry name" value="Uup"/>
</dbReference>
<dbReference type="GO" id="GO:0016887">
    <property type="term" value="F:ATP hydrolysis activity"/>
    <property type="evidence" value="ECO:0007669"/>
    <property type="project" value="UniProtKB-UniRule"/>
</dbReference>
<keyword evidence="7 11" id="KW-0238">DNA-binding</keyword>
<dbReference type="InterPro" id="IPR051309">
    <property type="entry name" value="ABCF_ATPase"/>
</dbReference>
<keyword evidence="6 11" id="KW-0067">ATP-binding</keyword>
<dbReference type="PROSITE" id="PS50893">
    <property type="entry name" value="ABC_TRANSPORTER_2"/>
    <property type="match status" value="2"/>
</dbReference>
<dbReference type="InterPro" id="IPR032524">
    <property type="entry name" value="ABC_tran_C"/>
</dbReference>
<evidence type="ECO:0000256" key="3">
    <source>
        <dbReference type="ARBA" id="ARBA00022741"/>
    </source>
</evidence>
<evidence type="ECO:0000313" key="15">
    <source>
        <dbReference type="Proteomes" id="UP000002710"/>
    </source>
</evidence>
<dbReference type="HOGENOM" id="CLU_000604_36_0_7"/>
<dbReference type="InterPro" id="IPR027417">
    <property type="entry name" value="P-loop_NTPase"/>
</dbReference>
<protein>
    <recommendedName>
        <fullName evidence="11">ATP-binding protein Uup</fullName>
        <ecNumber evidence="11">3.6.1.-</ecNumber>
    </recommendedName>
</protein>
<evidence type="ECO:0000256" key="4">
    <source>
        <dbReference type="ARBA" id="ARBA00022763"/>
    </source>
</evidence>
<evidence type="ECO:0000256" key="5">
    <source>
        <dbReference type="ARBA" id="ARBA00022801"/>
    </source>
</evidence>
<dbReference type="InterPro" id="IPR032781">
    <property type="entry name" value="ABC_tran_Xtn"/>
</dbReference>
<feature type="domain" description="ABC transporter" evidence="13">
    <location>
        <begin position="4"/>
        <end position="250"/>
    </location>
</feature>
<dbReference type="GO" id="GO:0003677">
    <property type="term" value="F:DNA binding"/>
    <property type="evidence" value="ECO:0007669"/>
    <property type="project" value="UniProtKB-UniRule"/>
</dbReference>
<comment type="catalytic activity">
    <reaction evidence="9 11">
        <text>ATP + H2O = ADP + phosphate + H(+)</text>
        <dbReference type="Rhea" id="RHEA:13065"/>
        <dbReference type="ChEBI" id="CHEBI:15377"/>
        <dbReference type="ChEBI" id="CHEBI:15378"/>
        <dbReference type="ChEBI" id="CHEBI:30616"/>
        <dbReference type="ChEBI" id="CHEBI:43474"/>
        <dbReference type="ChEBI" id="CHEBI:456216"/>
    </reaction>
</comment>
<dbReference type="GO" id="GO:0005524">
    <property type="term" value="F:ATP binding"/>
    <property type="evidence" value="ECO:0007669"/>
    <property type="project" value="UniProtKB-UniRule"/>
</dbReference>
<name>Q30YH2_OLEA2</name>
<dbReference type="KEGG" id="dde:Dde_2477"/>
<dbReference type="Proteomes" id="UP000002710">
    <property type="component" value="Chromosome"/>
</dbReference>
<dbReference type="EMBL" id="CP000112">
    <property type="protein sequence ID" value="ABB39274.1"/>
    <property type="molecule type" value="Genomic_DNA"/>
</dbReference>
<dbReference type="InterPro" id="IPR003439">
    <property type="entry name" value="ABC_transporter-like_ATP-bd"/>
</dbReference>
<keyword evidence="8 11" id="KW-0234">DNA repair</keyword>
<keyword evidence="1 11" id="KW-0963">Cytoplasm</keyword>
<dbReference type="InterPro" id="IPR037118">
    <property type="entry name" value="Val-tRNA_synth_C_sf"/>
</dbReference>
<evidence type="ECO:0000256" key="8">
    <source>
        <dbReference type="ARBA" id="ARBA00023204"/>
    </source>
</evidence>
<dbReference type="RefSeq" id="WP_011368339.1">
    <property type="nucleotide sequence ID" value="NC_007519.1"/>
</dbReference>
<evidence type="ECO:0000256" key="6">
    <source>
        <dbReference type="ARBA" id="ARBA00022840"/>
    </source>
</evidence>
<comment type="similarity">
    <text evidence="10 11">Belongs to the ABC transporter superfamily. ABCF family. Uup subfamily.</text>
</comment>
<dbReference type="Pfam" id="PF16326">
    <property type="entry name" value="ABC_tran_CTD"/>
    <property type="match status" value="1"/>
</dbReference>